<protein>
    <submittedName>
        <fullName evidence="1">Uncharacterized protein</fullName>
    </submittedName>
</protein>
<dbReference type="InParanoid" id="B9SDT9"/>
<sequence length="50" mass="5509">MLMLANNNELDARWFARDCQGQVIAAISKLFPSVLESMVAKALSVREALS</sequence>
<gene>
    <name evidence="1" type="ORF">RCOM_1711730</name>
</gene>
<dbReference type="Proteomes" id="UP000008311">
    <property type="component" value="Unassembled WGS sequence"/>
</dbReference>
<evidence type="ECO:0000313" key="1">
    <source>
        <dbReference type="EMBL" id="EEF38221.1"/>
    </source>
</evidence>
<organism evidence="1 2">
    <name type="scientific">Ricinus communis</name>
    <name type="common">Castor bean</name>
    <dbReference type="NCBI Taxonomy" id="3988"/>
    <lineage>
        <taxon>Eukaryota</taxon>
        <taxon>Viridiplantae</taxon>
        <taxon>Streptophyta</taxon>
        <taxon>Embryophyta</taxon>
        <taxon>Tracheophyta</taxon>
        <taxon>Spermatophyta</taxon>
        <taxon>Magnoliopsida</taxon>
        <taxon>eudicotyledons</taxon>
        <taxon>Gunneridae</taxon>
        <taxon>Pentapetalae</taxon>
        <taxon>rosids</taxon>
        <taxon>fabids</taxon>
        <taxon>Malpighiales</taxon>
        <taxon>Euphorbiaceae</taxon>
        <taxon>Acalyphoideae</taxon>
        <taxon>Acalypheae</taxon>
        <taxon>Ricinus</taxon>
    </lineage>
</organism>
<dbReference type="EMBL" id="EQ973931">
    <property type="protein sequence ID" value="EEF38221.1"/>
    <property type="molecule type" value="Genomic_DNA"/>
</dbReference>
<keyword evidence="2" id="KW-1185">Reference proteome</keyword>
<dbReference type="AlphaFoldDB" id="B9SDT9"/>
<accession>B9SDT9</accession>
<proteinExistence type="predicted"/>
<evidence type="ECO:0000313" key="2">
    <source>
        <dbReference type="Proteomes" id="UP000008311"/>
    </source>
</evidence>
<name>B9SDT9_RICCO</name>
<reference evidence="2" key="1">
    <citation type="journal article" date="2010" name="Nat. Biotechnol.">
        <title>Draft genome sequence of the oilseed species Ricinus communis.</title>
        <authorList>
            <person name="Chan A.P."/>
            <person name="Crabtree J."/>
            <person name="Zhao Q."/>
            <person name="Lorenzi H."/>
            <person name="Orvis J."/>
            <person name="Puiu D."/>
            <person name="Melake-Berhan A."/>
            <person name="Jones K.M."/>
            <person name="Redman J."/>
            <person name="Chen G."/>
            <person name="Cahoon E.B."/>
            <person name="Gedil M."/>
            <person name="Stanke M."/>
            <person name="Haas B.J."/>
            <person name="Wortman J.R."/>
            <person name="Fraser-Liggett C.M."/>
            <person name="Ravel J."/>
            <person name="Rabinowicz P.D."/>
        </authorList>
    </citation>
    <scope>NUCLEOTIDE SEQUENCE [LARGE SCALE GENOMIC DNA]</scope>
    <source>
        <strain evidence="2">cv. Hale</strain>
    </source>
</reference>